<accession>A0A7W3SZP3</accession>
<protein>
    <submittedName>
        <fullName evidence="2">ImmA/IrrE family metallo-endopeptidase</fullName>
    </submittedName>
</protein>
<organism evidence="2 3">
    <name type="scientific">Streptomyces calidiresistens</name>
    <dbReference type="NCBI Taxonomy" id="1485586"/>
    <lineage>
        <taxon>Bacteria</taxon>
        <taxon>Bacillati</taxon>
        <taxon>Actinomycetota</taxon>
        <taxon>Actinomycetes</taxon>
        <taxon>Kitasatosporales</taxon>
        <taxon>Streptomycetaceae</taxon>
        <taxon>Streptomyces</taxon>
    </lineage>
</organism>
<gene>
    <name evidence="2" type="ORF">FOE67_01445</name>
</gene>
<dbReference type="AlphaFoldDB" id="A0A7W3SZP3"/>
<dbReference type="EMBL" id="VKHS01000013">
    <property type="protein sequence ID" value="MBB0228208.1"/>
    <property type="molecule type" value="Genomic_DNA"/>
</dbReference>
<comment type="caution">
    <text evidence="2">The sequence shown here is derived from an EMBL/GenBank/DDBJ whole genome shotgun (WGS) entry which is preliminary data.</text>
</comment>
<keyword evidence="3" id="KW-1185">Reference proteome</keyword>
<evidence type="ECO:0000313" key="2">
    <source>
        <dbReference type="EMBL" id="MBB0228208.1"/>
    </source>
</evidence>
<feature type="region of interest" description="Disordered" evidence="1">
    <location>
        <begin position="162"/>
        <end position="187"/>
    </location>
</feature>
<evidence type="ECO:0000313" key="3">
    <source>
        <dbReference type="Proteomes" id="UP000530234"/>
    </source>
</evidence>
<sequence>MQHHSGAPLRIGRRLRSRSSDREIQDLRDPLTGIEIPSPFDVRSLCDAVAEYRQRPLLLEAVEGVAGSENELCGLWVELDHADFIFYEASTSPLHRDHIVLHEIGHILLGHRAVGGDADLDVNLTGLFTGIDPETVRNVLGRSSFSSRQEREAEQLATRIAGQAMLKPPPARRAPELDRLDSALRYE</sequence>
<evidence type="ECO:0000256" key="1">
    <source>
        <dbReference type="SAM" id="MobiDB-lite"/>
    </source>
</evidence>
<dbReference type="Proteomes" id="UP000530234">
    <property type="component" value="Unassembled WGS sequence"/>
</dbReference>
<name>A0A7W3SZP3_9ACTN</name>
<reference evidence="3" key="1">
    <citation type="submission" date="2019-10" db="EMBL/GenBank/DDBJ databases">
        <title>Streptomyces sp. nov., a novel actinobacterium isolated from alkaline environment.</title>
        <authorList>
            <person name="Golinska P."/>
        </authorList>
    </citation>
    <scope>NUCLEOTIDE SEQUENCE [LARGE SCALE GENOMIC DNA]</scope>
    <source>
        <strain evidence="3">DSM 42108</strain>
    </source>
</reference>
<proteinExistence type="predicted"/>
<feature type="compositionally biased region" description="Basic and acidic residues" evidence="1">
    <location>
        <begin position="173"/>
        <end position="187"/>
    </location>
</feature>